<evidence type="ECO:0000256" key="1">
    <source>
        <dbReference type="SAM" id="MobiDB-lite"/>
    </source>
</evidence>
<organism evidence="2 3">
    <name type="scientific">Caerostris extrusa</name>
    <name type="common">Bark spider</name>
    <name type="synonym">Caerostris bankana</name>
    <dbReference type="NCBI Taxonomy" id="172846"/>
    <lineage>
        <taxon>Eukaryota</taxon>
        <taxon>Metazoa</taxon>
        <taxon>Ecdysozoa</taxon>
        <taxon>Arthropoda</taxon>
        <taxon>Chelicerata</taxon>
        <taxon>Arachnida</taxon>
        <taxon>Araneae</taxon>
        <taxon>Araneomorphae</taxon>
        <taxon>Entelegynae</taxon>
        <taxon>Araneoidea</taxon>
        <taxon>Araneidae</taxon>
        <taxon>Caerostris</taxon>
    </lineage>
</organism>
<evidence type="ECO:0000313" key="2">
    <source>
        <dbReference type="EMBL" id="GIY98621.1"/>
    </source>
</evidence>
<name>A0AAV4XU96_CAEEX</name>
<dbReference type="Proteomes" id="UP001054945">
    <property type="component" value="Unassembled WGS sequence"/>
</dbReference>
<comment type="caution">
    <text evidence="2">The sequence shown here is derived from an EMBL/GenBank/DDBJ whole genome shotgun (WGS) entry which is preliminary data.</text>
</comment>
<dbReference type="AlphaFoldDB" id="A0AAV4XU96"/>
<sequence>MKVRLLSAGVDPVDFRFRLRDASSIVSKFRNRGVRRRGRRGVDSCRTSEKSAQMHANLKTDSSGIQEKAGGGGGAGKGGWQHRKCNLYV</sequence>
<gene>
    <name evidence="2" type="ORF">CEXT_466021</name>
</gene>
<proteinExistence type="predicted"/>
<feature type="compositionally biased region" description="Basic and acidic residues" evidence="1">
    <location>
        <begin position="40"/>
        <end position="49"/>
    </location>
</feature>
<dbReference type="EMBL" id="BPLR01000941">
    <property type="protein sequence ID" value="GIY98621.1"/>
    <property type="molecule type" value="Genomic_DNA"/>
</dbReference>
<reference evidence="2 3" key="1">
    <citation type="submission" date="2021-06" db="EMBL/GenBank/DDBJ databases">
        <title>Caerostris extrusa draft genome.</title>
        <authorList>
            <person name="Kono N."/>
            <person name="Arakawa K."/>
        </authorList>
    </citation>
    <scope>NUCLEOTIDE SEQUENCE [LARGE SCALE GENOMIC DNA]</scope>
</reference>
<feature type="compositionally biased region" description="Gly residues" evidence="1">
    <location>
        <begin position="69"/>
        <end position="79"/>
    </location>
</feature>
<protein>
    <submittedName>
        <fullName evidence="2">Uncharacterized protein</fullName>
    </submittedName>
</protein>
<feature type="region of interest" description="Disordered" evidence="1">
    <location>
        <begin position="37"/>
        <end position="79"/>
    </location>
</feature>
<accession>A0AAV4XU96</accession>
<keyword evidence="3" id="KW-1185">Reference proteome</keyword>
<evidence type="ECO:0000313" key="3">
    <source>
        <dbReference type="Proteomes" id="UP001054945"/>
    </source>
</evidence>